<dbReference type="STRING" id="1798.AWC30_13280"/>
<dbReference type="InterPro" id="IPR023393">
    <property type="entry name" value="START-like_dom_sf"/>
</dbReference>
<dbReference type="Proteomes" id="UP000193090">
    <property type="component" value="Unassembled WGS sequence"/>
</dbReference>
<comment type="caution">
    <text evidence="1">The sequence shown here is derived from an EMBL/GenBank/DDBJ whole genome shotgun (WGS) entry which is preliminary data.</text>
</comment>
<dbReference type="EMBL" id="LQPZ01000035">
    <property type="protein sequence ID" value="ORX01660.1"/>
    <property type="molecule type" value="Genomic_DNA"/>
</dbReference>
<dbReference type="CDD" id="cd07812">
    <property type="entry name" value="SRPBCC"/>
    <property type="match status" value="1"/>
</dbReference>
<dbReference type="AlphaFoldDB" id="A0A1X2EGY2"/>
<evidence type="ECO:0000313" key="1">
    <source>
        <dbReference type="EMBL" id="ORX01660.1"/>
    </source>
</evidence>
<reference evidence="1 2" key="1">
    <citation type="submission" date="2016-01" db="EMBL/GenBank/DDBJ databases">
        <title>The new phylogeny of the genus Mycobacterium.</title>
        <authorList>
            <person name="Tarcisio F."/>
            <person name="Conor M."/>
            <person name="Antonella G."/>
            <person name="Elisabetta G."/>
            <person name="Giulia F.S."/>
            <person name="Sara T."/>
            <person name="Anna F."/>
            <person name="Clotilde B."/>
            <person name="Roberto B."/>
            <person name="Veronica D.S."/>
            <person name="Fabio R."/>
            <person name="Monica P."/>
            <person name="Olivier J."/>
            <person name="Enrico T."/>
            <person name="Nicola S."/>
        </authorList>
    </citation>
    <scope>NUCLEOTIDE SEQUENCE [LARGE SCALE GENOMIC DNA]</scope>
    <source>
        <strain evidence="1 2">DSM 44153</strain>
    </source>
</reference>
<dbReference type="InterPro" id="IPR019587">
    <property type="entry name" value="Polyketide_cyclase/dehydratase"/>
</dbReference>
<dbReference type="OrthoDB" id="3779334at2"/>
<dbReference type="RefSeq" id="WP_085110676.1">
    <property type="nucleotide sequence ID" value="NZ_JACKSN010000101.1"/>
</dbReference>
<evidence type="ECO:0000313" key="2">
    <source>
        <dbReference type="Proteomes" id="UP000193090"/>
    </source>
</evidence>
<gene>
    <name evidence="1" type="ORF">AWC30_13280</name>
</gene>
<keyword evidence="2" id="KW-1185">Reference proteome</keyword>
<organism evidence="1 2">
    <name type="scientific">Mycolicibacillus trivialis</name>
    <dbReference type="NCBI Taxonomy" id="1798"/>
    <lineage>
        <taxon>Bacteria</taxon>
        <taxon>Bacillati</taxon>
        <taxon>Actinomycetota</taxon>
        <taxon>Actinomycetes</taxon>
        <taxon>Mycobacteriales</taxon>
        <taxon>Mycobacteriaceae</taxon>
        <taxon>Mycolicibacillus</taxon>
    </lineage>
</organism>
<sequence length="171" mass="18146">MEWTGARYADSPTVTVTIGIDAPPEAVWRVVTDIAVMPTLSTELQSVEWTGASSGPELGATFVGHNHNPAIGEWSAPARVIACTEPSEFGWAVGDPADPAAVWRFALEPDGPTTTLSYTAQLGPGPSGLSMAIEAMPDKEQKIVFVRLREFETAMTDTLAGIKRLAEAGPH</sequence>
<dbReference type="Gene3D" id="3.30.530.20">
    <property type="match status" value="1"/>
</dbReference>
<accession>A0A1X2EGY2</accession>
<protein>
    <submittedName>
        <fullName evidence="1">Cyclase</fullName>
    </submittedName>
</protein>
<proteinExistence type="predicted"/>
<dbReference type="SUPFAM" id="SSF55961">
    <property type="entry name" value="Bet v1-like"/>
    <property type="match status" value="1"/>
</dbReference>
<name>A0A1X2EGY2_9MYCO</name>
<dbReference type="Pfam" id="PF10604">
    <property type="entry name" value="Polyketide_cyc2"/>
    <property type="match status" value="1"/>
</dbReference>